<dbReference type="PROSITE" id="PS50192">
    <property type="entry name" value="T_SNARE"/>
    <property type="match status" value="1"/>
</dbReference>
<dbReference type="InterPro" id="IPR004089">
    <property type="entry name" value="MCPsignal_dom"/>
</dbReference>
<keyword evidence="6" id="KW-0175">Coiled coil</keyword>
<evidence type="ECO:0000256" key="1">
    <source>
        <dbReference type="ARBA" id="ARBA00004429"/>
    </source>
</evidence>
<comment type="similarity">
    <text evidence="4">Belongs to the methyl-accepting chemotaxis (MCP) protein family.</text>
</comment>
<dbReference type="Proteomes" id="UP000078428">
    <property type="component" value="Unassembled WGS sequence"/>
</dbReference>
<dbReference type="PANTHER" id="PTHR32089">
    <property type="entry name" value="METHYL-ACCEPTING CHEMOTAXIS PROTEIN MCPB"/>
    <property type="match status" value="1"/>
</dbReference>
<dbReference type="AlphaFoldDB" id="A0A178MRZ1"/>
<dbReference type="Pfam" id="PF00015">
    <property type="entry name" value="MCPsignal"/>
    <property type="match status" value="1"/>
</dbReference>
<evidence type="ECO:0000259" key="9">
    <source>
        <dbReference type="PROSITE" id="PS50192"/>
    </source>
</evidence>
<feature type="domain" description="Methyl-accepting transducer" evidence="8">
    <location>
        <begin position="297"/>
        <end position="533"/>
    </location>
</feature>
<sequence>MTNLFGVTVVLGFIAMVGTSLWAIDELKVGGPVYQRIVLGKDLVADILPPPEYVIEAYLETSLLLADPSELPQRKQALAKLRKDYDDRHDYWVAQDFDPQIRDHLTKDAHGPAMLLWQATETQFLPALEKGDLDAARAAYAIISKAYGAHRVEIDRVVKDTEILTAETEKFAAARESSFMAVLWTVSGLVLALTLAGVVGVITGMVRPVKAMTAIMGKLADGDLSVAVPALGRGDEIGAMAHSVEVFKENARKMESLRREQAEHEARSVAERRQALHATADHMERQVVEVIGIVASAASELQANAQGLSSISEQTMVRSGAVAAASEQAAANVATVAAASEELSASSREIASQVVTASSIAQRAAAEAATTDELVRGLAEAAGRIGEVVSLINDIAAQTNLLALNATIEAARAGEAGKGFAVVANEVKTLASQTARATEEITGQIVGVQTRTDQAVSAIRNIAEIIERMNAISASIAESVEQQGAATQEISRNIQQAHAGTSEVAENIGGVNEGARSSSEAAREVLEAAAELSHQAETLRGTMHQVLNGIRDEGSAA</sequence>
<dbReference type="InterPro" id="IPR003660">
    <property type="entry name" value="HAMP_dom"/>
</dbReference>
<evidence type="ECO:0000256" key="6">
    <source>
        <dbReference type="SAM" id="Coils"/>
    </source>
</evidence>
<dbReference type="CDD" id="cd06225">
    <property type="entry name" value="HAMP"/>
    <property type="match status" value="1"/>
</dbReference>
<keyword evidence="3 5" id="KW-0807">Transducer</keyword>
<name>A0A178MRZ1_9PROT</name>
<evidence type="ECO:0000256" key="5">
    <source>
        <dbReference type="PROSITE-ProRule" id="PRU00284"/>
    </source>
</evidence>
<dbReference type="SUPFAM" id="SSF58104">
    <property type="entry name" value="Methyl-accepting chemotaxis protein (MCP) signaling domain"/>
    <property type="match status" value="1"/>
</dbReference>
<dbReference type="GO" id="GO:0005886">
    <property type="term" value="C:plasma membrane"/>
    <property type="evidence" value="ECO:0007669"/>
    <property type="project" value="UniProtKB-SubCell"/>
</dbReference>
<dbReference type="STRING" id="1285242.A6A04_00145"/>
<dbReference type="SMART" id="SM00283">
    <property type="entry name" value="MA"/>
    <property type="match status" value="1"/>
</dbReference>
<dbReference type="PROSITE" id="PS50885">
    <property type="entry name" value="HAMP"/>
    <property type="match status" value="1"/>
</dbReference>
<evidence type="ECO:0000256" key="4">
    <source>
        <dbReference type="ARBA" id="ARBA00029447"/>
    </source>
</evidence>
<feature type="transmembrane region" description="Helical" evidence="7">
    <location>
        <begin position="181"/>
        <end position="206"/>
    </location>
</feature>
<evidence type="ECO:0000313" key="11">
    <source>
        <dbReference type="EMBL" id="OAN52158.1"/>
    </source>
</evidence>
<gene>
    <name evidence="11" type="ORF">A6A04_00145</name>
</gene>
<evidence type="ECO:0000256" key="3">
    <source>
        <dbReference type="ARBA" id="ARBA00023224"/>
    </source>
</evidence>
<evidence type="ECO:0000256" key="2">
    <source>
        <dbReference type="ARBA" id="ARBA00022519"/>
    </source>
</evidence>
<evidence type="ECO:0000259" key="8">
    <source>
        <dbReference type="PROSITE" id="PS50111"/>
    </source>
</evidence>
<dbReference type="Pfam" id="PF00672">
    <property type="entry name" value="HAMP"/>
    <property type="match status" value="1"/>
</dbReference>
<keyword evidence="2" id="KW-0997">Cell inner membrane</keyword>
<evidence type="ECO:0000259" key="10">
    <source>
        <dbReference type="PROSITE" id="PS50885"/>
    </source>
</evidence>
<protein>
    <recommendedName>
        <fullName evidence="13">Chemotaxis protein</fullName>
    </recommendedName>
</protein>
<dbReference type="GO" id="GO:0007165">
    <property type="term" value="P:signal transduction"/>
    <property type="evidence" value="ECO:0007669"/>
    <property type="project" value="UniProtKB-KW"/>
</dbReference>
<feature type="domain" description="T-SNARE coiled-coil homology" evidence="9">
    <location>
        <begin position="449"/>
        <end position="511"/>
    </location>
</feature>
<comment type="caution">
    <text evidence="11">The sequence shown here is derived from an EMBL/GenBank/DDBJ whole genome shotgun (WGS) entry which is preliminary data.</text>
</comment>
<feature type="coiled-coil region" evidence="6">
    <location>
        <begin position="247"/>
        <end position="274"/>
    </location>
</feature>
<evidence type="ECO:0008006" key="13">
    <source>
        <dbReference type="Google" id="ProtNLM"/>
    </source>
</evidence>
<feature type="domain" description="HAMP" evidence="10">
    <location>
        <begin position="203"/>
        <end position="256"/>
    </location>
</feature>
<dbReference type="SMART" id="SM00304">
    <property type="entry name" value="HAMP"/>
    <property type="match status" value="1"/>
</dbReference>
<comment type="subcellular location">
    <subcellularLocation>
        <location evidence="1">Cell inner membrane</location>
        <topology evidence="1">Multi-pass membrane protein</topology>
    </subcellularLocation>
</comment>
<organism evidence="11 12">
    <name type="scientific">Paramagnetospirillum marisnigri</name>
    <dbReference type="NCBI Taxonomy" id="1285242"/>
    <lineage>
        <taxon>Bacteria</taxon>
        <taxon>Pseudomonadati</taxon>
        <taxon>Pseudomonadota</taxon>
        <taxon>Alphaproteobacteria</taxon>
        <taxon>Rhodospirillales</taxon>
        <taxon>Magnetospirillaceae</taxon>
        <taxon>Paramagnetospirillum</taxon>
    </lineage>
</organism>
<dbReference type="EMBL" id="LWQT01000044">
    <property type="protein sequence ID" value="OAN52158.1"/>
    <property type="molecule type" value="Genomic_DNA"/>
</dbReference>
<keyword evidence="7" id="KW-0472">Membrane</keyword>
<keyword evidence="7" id="KW-1133">Transmembrane helix</keyword>
<dbReference type="Gene3D" id="1.10.287.950">
    <property type="entry name" value="Methyl-accepting chemotaxis protein"/>
    <property type="match status" value="1"/>
</dbReference>
<dbReference type="InterPro" id="IPR000727">
    <property type="entry name" value="T_SNARE_dom"/>
</dbReference>
<dbReference type="PANTHER" id="PTHR32089:SF112">
    <property type="entry name" value="LYSOZYME-LIKE PROTEIN-RELATED"/>
    <property type="match status" value="1"/>
</dbReference>
<keyword evidence="7" id="KW-0812">Transmembrane</keyword>
<keyword evidence="12" id="KW-1185">Reference proteome</keyword>
<reference evidence="11 12" key="1">
    <citation type="submission" date="2016-04" db="EMBL/GenBank/DDBJ databases">
        <title>Draft genome sequence of freshwater magnetotactic bacteria Magnetospirillum marisnigri SP-1 and Magnetospirillum moscoviense BB-1.</title>
        <authorList>
            <person name="Koziaeva V."/>
            <person name="Dziuba M.V."/>
            <person name="Ivanov T.M."/>
            <person name="Kuznetsov B."/>
            <person name="Grouzdev D.S."/>
        </authorList>
    </citation>
    <scope>NUCLEOTIDE SEQUENCE [LARGE SCALE GENOMIC DNA]</scope>
    <source>
        <strain evidence="11 12">SP-1</strain>
    </source>
</reference>
<dbReference type="PROSITE" id="PS50111">
    <property type="entry name" value="CHEMOTAXIS_TRANSDUC_2"/>
    <property type="match status" value="1"/>
</dbReference>
<evidence type="ECO:0000313" key="12">
    <source>
        <dbReference type="Proteomes" id="UP000078428"/>
    </source>
</evidence>
<proteinExistence type="inferred from homology"/>
<accession>A0A178MRZ1</accession>
<dbReference type="Gene3D" id="1.10.8.500">
    <property type="entry name" value="HAMP domain in histidine kinase"/>
    <property type="match status" value="1"/>
</dbReference>
<keyword evidence="2" id="KW-1003">Cell membrane</keyword>
<evidence type="ECO:0000256" key="7">
    <source>
        <dbReference type="SAM" id="Phobius"/>
    </source>
</evidence>